<protein>
    <submittedName>
        <fullName evidence="3">AsmA family protein</fullName>
    </submittedName>
</protein>
<dbReference type="InterPro" id="IPR007844">
    <property type="entry name" value="AsmA"/>
</dbReference>
<dbReference type="Pfam" id="PF05170">
    <property type="entry name" value="AsmA"/>
    <property type="match status" value="1"/>
</dbReference>
<dbReference type="RefSeq" id="WP_072335645.1">
    <property type="nucleotide sequence ID" value="NZ_JAXXLW010000060.1"/>
</dbReference>
<feature type="domain" description="AsmA" evidence="2">
    <location>
        <begin position="354"/>
        <end position="557"/>
    </location>
</feature>
<organism evidence="3 4">
    <name type="scientific">Desulfovibrio piger</name>
    <dbReference type="NCBI Taxonomy" id="901"/>
    <lineage>
        <taxon>Bacteria</taxon>
        <taxon>Pseudomonadati</taxon>
        <taxon>Thermodesulfobacteriota</taxon>
        <taxon>Desulfovibrionia</taxon>
        <taxon>Desulfovibrionales</taxon>
        <taxon>Desulfovibrionaceae</taxon>
        <taxon>Desulfovibrio</taxon>
    </lineage>
</organism>
<dbReference type="PANTHER" id="PTHR30441:SF4">
    <property type="entry name" value="PROTEIN ASMA"/>
    <property type="match status" value="1"/>
</dbReference>
<dbReference type="AlphaFoldDB" id="A0A1K1LFY5"/>
<dbReference type="GO" id="GO:0090313">
    <property type="term" value="P:regulation of protein targeting to membrane"/>
    <property type="evidence" value="ECO:0007669"/>
    <property type="project" value="TreeGrafter"/>
</dbReference>
<dbReference type="OrthoDB" id="5450367at2"/>
<name>A0A1K1LFY5_9BACT</name>
<evidence type="ECO:0000256" key="1">
    <source>
        <dbReference type="SAM" id="MobiDB-lite"/>
    </source>
</evidence>
<dbReference type="PANTHER" id="PTHR30441">
    <property type="entry name" value="DUF748 DOMAIN-CONTAINING PROTEIN"/>
    <property type="match status" value="1"/>
</dbReference>
<feature type="region of interest" description="Disordered" evidence="1">
    <location>
        <begin position="632"/>
        <end position="651"/>
    </location>
</feature>
<gene>
    <name evidence="3" type="ORF">DESPIGER_1801</name>
</gene>
<dbReference type="Proteomes" id="UP000186323">
    <property type="component" value="Chromosome I"/>
</dbReference>
<dbReference type="EMBL" id="LT630450">
    <property type="protein sequence ID" value="SFV73631.1"/>
    <property type="molecule type" value="Genomic_DNA"/>
</dbReference>
<evidence type="ECO:0000313" key="4">
    <source>
        <dbReference type="Proteomes" id="UP000186323"/>
    </source>
</evidence>
<evidence type="ECO:0000259" key="2">
    <source>
        <dbReference type="Pfam" id="PF05170"/>
    </source>
</evidence>
<reference evidence="4" key="1">
    <citation type="submission" date="2016-10" db="EMBL/GenBank/DDBJ databases">
        <authorList>
            <person name="Wegmann U."/>
        </authorList>
    </citation>
    <scope>NUCLEOTIDE SEQUENCE [LARGE SCALE GENOMIC DNA]</scope>
</reference>
<sequence length="667" mass="68930">MKRALCWIGGIVLVLAAVLAIVVSQLDTGFISDQISAAVAKATGTPVRFASPPELSLLPPGAKFAAVSWDGVQDGQGMRFTARGGEAHLELEPLLHGELVIGEVRLDSPSLSLLLPEGKAAAPAGPASGTEAAANRPGGDVLLPLELGRLTLSKGSLHVEKGGERYDLRDINLSVENLRNGQDAVLRCDFTYDLLTAGRALAGTLALDAQAGLFGMAPRVQNLSLTITPSRRGLLPAGLGPVQLQGDASLDTAARQLHLSRLSLSVPHGRVGLTGTLGLDGPAFTGSALLEGSPRKLASALGVQLKPHAQDALLFKGSVTWEGDTLALSQCKGKLDATPLRAELRLHFRDVLAMEGSLSLGKLQLDEYLPLPGSGKDAAAGKTGEGKAVAAADQESATSWPTLNVRLAMSSLGWKKMHLRDISLALSGSKGDYRLTSFQGVLESGGRLSAGGRADLQSHKYALDLDAAEVALGPLQEALEKPRSVEGLAALKASCTTGGTGADAMLAALSGSGDLRLRNMHVPALTSLLHSVPGLKGAVSDTFEQVHVPFVLRKGEADMDPMTATSPKLQARGQAHASLPRQHLKGTATITTLGLNIPVNYEGPFDNLSFSLDSRFALDAVKGLGSNLLEGGRKAGSAAGDTAREAGSGIGGAVRDAGGAIRGLLGR</sequence>
<accession>A0A1K1LFY5</accession>
<keyword evidence="4" id="KW-1185">Reference proteome</keyword>
<dbReference type="KEGG" id="dpg:DESPIGER_1801"/>
<dbReference type="InterPro" id="IPR052894">
    <property type="entry name" value="AsmA-related"/>
</dbReference>
<dbReference type="GO" id="GO:0005886">
    <property type="term" value="C:plasma membrane"/>
    <property type="evidence" value="ECO:0007669"/>
    <property type="project" value="TreeGrafter"/>
</dbReference>
<evidence type="ECO:0000313" key="3">
    <source>
        <dbReference type="EMBL" id="SFV73631.1"/>
    </source>
</evidence>
<proteinExistence type="predicted"/>